<accession>A0A5J5CW09</accession>
<evidence type="ECO:0000313" key="1">
    <source>
        <dbReference type="EMBL" id="KAA8583521.1"/>
    </source>
</evidence>
<evidence type="ECO:0000313" key="2">
    <source>
        <dbReference type="Proteomes" id="UP000327493"/>
    </source>
</evidence>
<dbReference type="Proteomes" id="UP000327493">
    <property type="component" value="Chromosome 17"/>
</dbReference>
<gene>
    <name evidence="1" type="ORF">FQN60_014729</name>
</gene>
<protein>
    <submittedName>
        <fullName evidence="1">Uncharacterized protein</fullName>
    </submittedName>
</protein>
<name>A0A5J5CW09_9PERO</name>
<organism evidence="1 2">
    <name type="scientific">Etheostoma spectabile</name>
    <name type="common">orangethroat darter</name>
    <dbReference type="NCBI Taxonomy" id="54343"/>
    <lineage>
        <taxon>Eukaryota</taxon>
        <taxon>Metazoa</taxon>
        <taxon>Chordata</taxon>
        <taxon>Craniata</taxon>
        <taxon>Vertebrata</taxon>
        <taxon>Euteleostomi</taxon>
        <taxon>Actinopterygii</taxon>
        <taxon>Neopterygii</taxon>
        <taxon>Teleostei</taxon>
        <taxon>Neoteleostei</taxon>
        <taxon>Acanthomorphata</taxon>
        <taxon>Eupercaria</taxon>
        <taxon>Perciformes</taxon>
        <taxon>Percoidei</taxon>
        <taxon>Percidae</taxon>
        <taxon>Etheostomatinae</taxon>
        <taxon>Etheostoma</taxon>
    </lineage>
</organism>
<dbReference type="AlphaFoldDB" id="A0A5J5CW09"/>
<dbReference type="EMBL" id="VOFY01000017">
    <property type="protein sequence ID" value="KAA8583521.1"/>
    <property type="molecule type" value="Genomic_DNA"/>
</dbReference>
<proteinExistence type="predicted"/>
<feature type="non-terminal residue" evidence="1">
    <location>
        <position position="194"/>
    </location>
</feature>
<keyword evidence="2" id="KW-1185">Reference proteome</keyword>
<reference evidence="1 2" key="1">
    <citation type="submission" date="2019-08" db="EMBL/GenBank/DDBJ databases">
        <title>A chromosome-level genome assembly, high-density linkage maps, and genome scans reveal the genomic architecture of hybrid incompatibilities underlying speciation via character displacement in darters (Percidae: Etheostominae).</title>
        <authorList>
            <person name="Moran R.L."/>
            <person name="Catchen J.M."/>
            <person name="Fuller R.C."/>
        </authorList>
    </citation>
    <scope>NUCLEOTIDE SEQUENCE [LARGE SCALE GENOMIC DNA]</scope>
    <source>
        <strain evidence="1">EspeVRDwgs_2016</strain>
        <tissue evidence="1">Muscle</tissue>
    </source>
</reference>
<comment type="caution">
    <text evidence="1">The sequence shown here is derived from an EMBL/GenBank/DDBJ whole genome shotgun (WGS) entry which is preliminary data.</text>
</comment>
<sequence length="194" mass="21314">MFFTLTASTGTLETREMLLSVLSRCSSSSSALRREDTGQKVPDQRVSFVDQYDQLIQQQLLSSLLGLRLLPVCNHTTGTNYFRTGDTEDCFYSKNLETFVTWMKEGPPQGPTGSRWDPNPNPLSLSLEGRALAPPGAQISAWRPWLHIHNTGAALLPPSPPKLTPKHCSACPVKLQWVSEGCEEKEGLGMGAVV</sequence>